<keyword evidence="4" id="KW-0133">Cell shape</keyword>
<accession>A0A7C6EDI8</accession>
<keyword evidence="2" id="KW-1003">Cell membrane</keyword>
<dbReference type="InterPro" id="IPR051050">
    <property type="entry name" value="Lipid_II_flippase_MurJ/MviN"/>
</dbReference>
<proteinExistence type="inferred from homology"/>
<keyword evidence="3" id="KW-0812">Transmembrane</keyword>
<comment type="caution">
    <text evidence="10">The sequence shown here is derived from an EMBL/GenBank/DDBJ whole genome shotgun (WGS) entry which is preliminary data.</text>
</comment>
<dbReference type="InterPro" id="IPR004268">
    <property type="entry name" value="MurJ"/>
</dbReference>
<name>A0A7C6EDI8_DESAE</name>
<dbReference type="GO" id="GO:0034204">
    <property type="term" value="P:lipid translocation"/>
    <property type="evidence" value="ECO:0007669"/>
    <property type="project" value="TreeGrafter"/>
</dbReference>
<evidence type="ECO:0000256" key="5">
    <source>
        <dbReference type="ARBA" id="ARBA00022984"/>
    </source>
</evidence>
<dbReference type="EMBL" id="DRZX01000168">
    <property type="protein sequence ID" value="HHS48896.1"/>
    <property type="molecule type" value="Genomic_DNA"/>
</dbReference>
<keyword evidence="6" id="KW-1133">Transmembrane helix</keyword>
<evidence type="ECO:0000313" key="10">
    <source>
        <dbReference type="EMBL" id="HHS48896.1"/>
    </source>
</evidence>
<protein>
    <recommendedName>
        <fullName evidence="11">Murein biosynthesis integral membrane protein MurJ</fullName>
    </recommendedName>
</protein>
<dbReference type="GO" id="GO:0008360">
    <property type="term" value="P:regulation of cell shape"/>
    <property type="evidence" value="ECO:0007669"/>
    <property type="project" value="UniProtKB-KW"/>
</dbReference>
<feature type="non-terminal residue" evidence="10">
    <location>
        <position position="67"/>
    </location>
</feature>
<gene>
    <name evidence="10" type="ORF">ENM99_03430</name>
</gene>
<keyword evidence="5" id="KW-0573">Peptidoglycan synthesis</keyword>
<comment type="function">
    <text evidence="8">Involved in peptidoglycan biosynthesis. Transports lipid-linked peptidoglycan precursors from the inner to the outer leaflet of the cytoplasmic membrane.</text>
</comment>
<dbReference type="PRINTS" id="PR01806">
    <property type="entry name" value="VIRFACTRMVIN"/>
</dbReference>
<dbReference type="GO" id="GO:0005886">
    <property type="term" value="C:plasma membrane"/>
    <property type="evidence" value="ECO:0007669"/>
    <property type="project" value="UniProtKB-SubCell"/>
</dbReference>
<evidence type="ECO:0000256" key="8">
    <source>
        <dbReference type="ARBA" id="ARBA00060041"/>
    </source>
</evidence>
<evidence type="ECO:0000256" key="3">
    <source>
        <dbReference type="ARBA" id="ARBA00022692"/>
    </source>
</evidence>
<evidence type="ECO:0000256" key="7">
    <source>
        <dbReference type="ARBA" id="ARBA00023136"/>
    </source>
</evidence>
<evidence type="ECO:0000256" key="2">
    <source>
        <dbReference type="ARBA" id="ARBA00022475"/>
    </source>
</evidence>
<evidence type="ECO:0000256" key="1">
    <source>
        <dbReference type="ARBA" id="ARBA00004651"/>
    </source>
</evidence>
<evidence type="ECO:0000256" key="9">
    <source>
        <dbReference type="ARBA" id="ARBA00061532"/>
    </source>
</evidence>
<evidence type="ECO:0008006" key="11">
    <source>
        <dbReference type="Google" id="ProtNLM"/>
    </source>
</evidence>
<dbReference type="AlphaFoldDB" id="A0A7C6EDI8"/>
<evidence type="ECO:0000256" key="6">
    <source>
        <dbReference type="ARBA" id="ARBA00022989"/>
    </source>
</evidence>
<dbReference type="PANTHER" id="PTHR47019:SF1">
    <property type="entry name" value="LIPID II FLIPPASE MURJ"/>
    <property type="match status" value="1"/>
</dbReference>
<comment type="subcellular location">
    <subcellularLocation>
        <location evidence="1">Cell membrane</location>
        <topology evidence="1">Multi-pass membrane protein</topology>
    </subcellularLocation>
</comment>
<dbReference type="GO" id="GO:0009252">
    <property type="term" value="P:peptidoglycan biosynthetic process"/>
    <property type="evidence" value="ECO:0007669"/>
    <property type="project" value="UniProtKB-KW"/>
</dbReference>
<keyword evidence="7" id="KW-0472">Membrane</keyword>
<reference evidence="10" key="1">
    <citation type="journal article" date="2020" name="mSystems">
        <title>Genome- and Community-Level Interaction Insights into Carbon Utilization and Element Cycling Functions of Hydrothermarchaeota in Hydrothermal Sediment.</title>
        <authorList>
            <person name="Zhou Z."/>
            <person name="Liu Y."/>
            <person name="Xu W."/>
            <person name="Pan J."/>
            <person name="Luo Z.H."/>
            <person name="Li M."/>
        </authorList>
    </citation>
    <scope>NUCLEOTIDE SEQUENCE [LARGE SCALE GENOMIC DNA]</scope>
    <source>
        <strain evidence="10">SpSt-1135</strain>
    </source>
</reference>
<dbReference type="Pfam" id="PF03023">
    <property type="entry name" value="MurJ"/>
    <property type="match status" value="1"/>
</dbReference>
<dbReference type="PANTHER" id="PTHR47019">
    <property type="entry name" value="LIPID II FLIPPASE MURJ"/>
    <property type="match status" value="1"/>
</dbReference>
<dbReference type="GO" id="GO:0015648">
    <property type="term" value="F:lipid-linked peptidoglycan transporter activity"/>
    <property type="evidence" value="ECO:0007669"/>
    <property type="project" value="TreeGrafter"/>
</dbReference>
<sequence length="67" mass="7763">MFKNIKTIAFFTILSRILGFIRDLLITRYFGADIYTDMFFVAFKIPNYFRRIFGEGAVNSSVVPVLS</sequence>
<dbReference type="Proteomes" id="UP000886400">
    <property type="component" value="Unassembled WGS sequence"/>
</dbReference>
<evidence type="ECO:0000256" key="4">
    <source>
        <dbReference type="ARBA" id="ARBA00022960"/>
    </source>
</evidence>
<organism evidence="10">
    <name type="scientific">Desulfurella acetivorans</name>
    <dbReference type="NCBI Taxonomy" id="33002"/>
    <lineage>
        <taxon>Bacteria</taxon>
        <taxon>Pseudomonadati</taxon>
        <taxon>Campylobacterota</taxon>
        <taxon>Desulfurellia</taxon>
        <taxon>Desulfurellales</taxon>
        <taxon>Desulfurellaceae</taxon>
        <taxon>Desulfurella</taxon>
    </lineage>
</organism>
<comment type="similarity">
    <text evidence="9">Belongs to the MurJ/MviN family.</text>
</comment>